<reference evidence="3 4" key="1">
    <citation type="journal article" date="2013" name="Genome Biol.">
        <title>Comparative genomics of the core and accessory genomes of 48 Sinorhizobium strains comprising five genospecies.</title>
        <authorList>
            <person name="Sugawara M."/>
            <person name="Epstein B."/>
            <person name="Badgley B.D."/>
            <person name="Unno T."/>
            <person name="Xu L."/>
            <person name="Reese J."/>
            <person name="Gyaneshwar P."/>
            <person name="Denny R."/>
            <person name="Mudge J."/>
            <person name="Bharti A.K."/>
            <person name="Farmer A.D."/>
            <person name="May G.D."/>
            <person name="Woodward J.E."/>
            <person name="Medigue C."/>
            <person name="Vallenet D."/>
            <person name="Lajus A."/>
            <person name="Rouy Z."/>
            <person name="Martinez-Vaz B."/>
            <person name="Tiffin P."/>
            <person name="Young N.D."/>
            <person name="Sadowsky M.J."/>
        </authorList>
    </citation>
    <scope>NUCLEOTIDE SEQUENCE [LARGE SCALE GENOMIC DNA]</scope>
    <source>
        <strain evidence="3 4">USDA205</strain>
    </source>
</reference>
<dbReference type="GO" id="GO:0016787">
    <property type="term" value="F:hydrolase activity"/>
    <property type="evidence" value="ECO:0007669"/>
    <property type="project" value="UniProtKB-KW"/>
</dbReference>
<dbReference type="PANTHER" id="PTHR43540">
    <property type="entry name" value="PEROXYUREIDOACRYLATE/UREIDOACRYLATE AMIDOHYDROLASE-RELATED"/>
    <property type="match status" value="1"/>
</dbReference>
<dbReference type="PANTHER" id="PTHR43540:SF6">
    <property type="entry name" value="ISOCHORISMATASE-LIKE DOMAIN-CONTAINING PROTEIN"/>
    <property type="match status" value="1"/>
</dbReference>
<keyword evidence="1" id="KW-0378">Hydrolase</keyword>
<dbReference type="CDD" id="cd00431">
    <property type="entry name" value="cysteine_hydrolases"/>
    <property type="match status" value="1"/>
</dbReference>
<organism evidence="3 4">
    <name type="scientific">Rhizobium fredii</name>
    <name type="common">Sinorhizobium fredii</name>
    <dbReference type="NCBI Taxonomy" id="380"/>
    <lineage>
        <taxon>Bacteria</taxon>
        <taxon>Pseudomonadati</taxon>
        <taxon>Pseudomonadota</taxon>
        <taxon>Alphaproteobacteria</taxon>
        <taxon>Hyphomicrobiales</taxon>
        <taxon>Rhizobiaceae</taxon>
        <taxon>Sinorhizobium/Ensifer group</taxon>
        <taxon>Sinorhizobium</taxon>
    </lineage>
</organism>
<dbReference type="SUPFAM" id="SSF52499">
    <property type="entry name" value="Isochorismatase-like hydrolases"/>
    <property type="match status" value="1"/>
</dbReference>
<dbReference type="GeneID" id="48974145"/>
<dbReference type="AlphaFoldDB" id="A0A844ASG0"/>
<feature type="domain" description="Isochorismatase-like" evidence="2">
    <location>
        <begin position="8"/>
        <end position="179"/>
    </location>
</feature>
<accession>A0A844ASG0</accession>
<dbReference type="Gene3D" id="3.40.50.850">
    <property type="entry name" value="Isochorismatase-like"/>
    <property type="match status" value="1"/>
</dbReference>
<evidence type="ECO:0000313" key="4">
    <source>
        <dbReference type="Proteomes" id="UP000466694"/>
    </source>
</evidence>
<dbReference type="EMBL" id="WISZ01000247">
    <property type="protein sequence ID" value="MQX13106.1"/>
    <property type="molecule type" value="Genomic_DNA"/>
</dbReference>
<evidence type="ECO:0000313" key="3">
    <source>
        <dbReference type="EMBL" id="MQX13106.1"/>
    </source>
</evidence>
<comment type="caution">
    <text evidence="3">The sequence shown here is derived from an EMBL/GenBank/DDBJ whole genome shotgun (WGS) entry which is preliminary data.</text>
</comment>
<evidence type="ECO:0000256" key="1">
    <source>
        <dbReference type="ARBA" id="ARBA00022801"/>
    </source>
</evidence>
<dbReference type="Pfam" id="PF00857">
    <property type="entry name" value="Isochorismatase"/>
    <property type="match status" value="1"/>
</dbReference>
<dbReference type="InterPro" id="IPR050272">
    <property type="entry name" value="Isochorismatase-like_hydrls"/>
</dbReference>
<dbReference type="Proteomes" id="UP000466694">
    <property type="component" value="Unassembled WGS sequence"/>
</dbReference>
<evidence type="ECO:0000259" key="2">
    <source>
        <dbReference type="Pfam" id="PF00857"/>
    </source>
</evidence>
<dbReference type="InterPro" id="IPR000868">
    <property type="entry name" value="Isochorismatase-like_dom"/>
</dbReference>
<dbReference type="InterPro" id="IPR036380">
    <property type="entry name" value="Isochorismatase-like_sf"/>
</dbReference>
<protein>
    <submittedName>
        <fullName evidence="3">Isochorismatase family protein</fullName>
    </submittedName>
</protein>
<name>A0A844ASG0_RHIFR</name>
<dbReference type="RefSeq" id="WP_037394253.1">
    <property type="nucleotide sequence ID" value="NZ_BSPA01000025.1"/>
</dbReference>
<gene>
    <name evidence="3" type="ORF">GHK48_34065</name>
</gene>
<proteinExistence type="predicted"/>
<sequence>MNPEKWIHLCIDMQRMFAEGTPWQVAWMPKVFDQVAEVAARFPDRTIFTRFVPPASPEELPGMWRAYYEKWPMMTTAELDRDLVDLVPDLKKLVPPAHILDKTTYSPWTGGRLHGALTRQDIGTLVVTGGETDVCVLAATLGAIDLGYKVILLKDAVCSTTDQTHDASLELLGNRFSVQVEVISTERWLSSH</sequence>